<accession>A0A7C5Q9B9</accession>
<protein>
    <submittedName>
        <fullName evidence="2">Glutaredoxin</fullName>
    </submittedName>
</protein>
<dbReference type="Pfam" id="PF13192">
    <property type="entry name" value="Thioredoxin_3"/>
    <property type="match status" value="1"/>
</dbReference>
<dbReference type="CDD" id="cd02973">
    <property type="entry name" value="TRX_GRX_like"/>
    <property type="match status" value="1"/>
</dbReference>
<sequence>MLLGLDVRSQLRDLFEKEYREPVTIKLFSQSIGCESCRTAEILLRELVEVAGEDRLKYEVYSPLVEKEEAQKYGVDRVPTIVIEGDRDYGIRYIGLPAGLEFSTLVQGIIRVSQRRASLSQRTLEALKEIDLPLDLKVFVTTACGYCPSAAITAWNFAIASDYIRATVIDSTENPDLAERFQVVGVPKIVVNDGLLEFVGAQPEDSFLGYLISAYRKLKGEGEKAS</sequence>
<dbReference type="Gene3D" id="3.40.30.10">
    <property type="entry name" value="Glutaredoxin"/>
    <property type="match status" value="2"/>
</dbReference>
<dbReference type="EMBL" id="DRNB01000302">
    <property type="protein sequence ID" value="HHJ64858.1"/>
    <property type="molecule type" value="Genomic_DNA"/>
</dbReference>
<dbReference type="SUPFAM" id="SSF52833">
    <property type="entry name" value="Thioredoxin-like"/>
    <property type="match status" value="2"/>
</dbReference>
<reference evidence="2" key="1">
    <citation type="journal article" date="2020" name="mSystems">
        <title>Genome- and Community-Level Interaction Insights into Carbon Utilization and Element Cycling Functions of Hydrothermarchaeota in Hydrothermal Sediment.</title>
        <authorList>
            <person name="Zhou Z."/>
            <person name="Liu Y."/>
            <person name="Xu W."/>
            <person name="Pan J."/>
            <person name="Luo Z.H."/>
            <person name="Li M."/>
        </authorList>
    </citation>
    <scope>NUCLEOTIDE SEQUENCE [LARGE SCALE GENOMIC DNA]</scope>
    <source>
        <strain evidence="2">HyVt-501</strain>
    </source>
</reference>
<evidence type="ECO:0000313" key="2">
    <source>
        <dbReference type="EMBL" id="HHJ64858.1"/>
    </source>
</evidence>
<name>A0A7C5Q9B9_AQUAO</name>
<gene>
    <name evidence="2" type="ORF">ENJ61_08140</name>
</gene>
<proteinExistence type="predicted"/>
<dbReference type="InterPro" id="IPR012336">
    <property type="entry name" value="Thioredoxin-like_fold"/>
</dbReference>
<dbReference type="PANTHER" id="PTHR37170:SF1">
    <property type="entry name" value="GLUTAREDOXIN-LIKE PROTEIN"/>
    <property type="match status" value="1"/>
</dbReference>
<evidence type="ECO:0000259" key="1">
    <source>
        <dbReference type="Pfam" id="PF13192"/>
    </source>
</evidence>
<dbReference type="AlphaFoldDB" id="A0A7C5Q9B9"/>
<dbReference type="PANTHER" id="PTHR37170">
    <property type="entry name" value="GLUTAREDOXIN-RELATED"/>
    <property type="match status" value="1"/>
</dbReference>
<dbReference type="NCBIfam" id="TIGR02187">
    <property type="entry name" value="PDO_seleno_TRX"/>
    <property type="match status" value="1"/>
</dbReference>
<dbReference type="Proteomes" id="UP000885792">
    <property type="component" value="Unassembled WGS sequence"/>
</dbReference>
<organism evidence="2">
    <name type="scientific">Aquifex aeolicus</name>
    <dbReference type="NCBI Taxonomy" id="63363"/>
    <lineage>
        <taxon>Bacteria</taxon>
        <taxon>Pseudomonadati</taxon>
        <taxon>Aquificota</taxon>
        <taxon>Aquificia</taxon>
        <taxon>Aquificales</taxon>
        <taxon>Aquificaceae</taxon>
        <taxon>Aquifex</taxon>
    </lineage>
</organism>
<feature type="domain" description="Thioredoxin-like fold" evidence="1">
    <location>
        <begin position="135"/>
        <end position="211"/>
    </location>
</feature>
<dbReference type="InterPro" id="IPR036249">
    <property type="entry name" value="Thioredoxin-like_sf"/>
</dbReference>
<dbReference type="InterPro" id="IPR011903">
    <property type="entry name" value="TON_0319-like"/>
</dbReference>
<comment type="caution">
    <text evidence="2">The sequence shown here is derived from an EMBL/GenBank/DDBJ whole genome shotgun (WGS) entry which is preliminary data.</text>
</comment>